<keyword evidence="4" id="KW-0408">Iron</keyword>
<comment type="function">
    <text evidence="1">Electron transfer subunit of the terminal reductase during anaerobic growth on various sulfoxide and N-oxide compounds.</text>
</comment>
<keyword evidence="9" id="KW-1185">Reference proteome</keyword>
<keyword evidence="7" id="KW-0560">Oxidoreductase</keyword>
<dbReference type="SUPFAM" id="SSF54862">
    <property type="entry name" value="4Fe-4S ferredoxins"/>
    <property type="match status" value="1"/>
</dbReference>
<dbReference type="InterPro" id="IPR017896">
    <property type="entry name" value="4Fe4S_Fe-S-bd"/>
</dbReference>
<dbReference type="RefSeq" id="WP_264090677.1">
    <property type="nucleotide sequence ID" value="NZ_JAMPJT010000008.1"/>
</dbReference>
<dbReference type="GO" id="GO:0016491">
    <property type="term" value="F:oxidoreductase activity"/>
    <property type="evidence" value="ECO:0007669"/>
    <property type="project" value="UniProtKB-KW"/>
</dbReference>
<dbReference type="Proteomes" id="UP001165569">
    <property type="component" value="Unassembled WGS sequence"/>
</dbReference>
<proteinExistence type="predicted"/>
<dbReference type="PANTHER" id="PTHR43177">
    <property type="entry name" value="PROTEIN NRFC"/>
    <property type="match status" value="1"/>
</dbReference>
<keyword evidence="3" id="KW-0479">Metal-binding</keyword>
<dbReference type="PANTHER" id="PTHR43177:SF7">
    <property type="entry name" value="ANAEROBIC DIMETHYL SULFOXIDE REDUCTASE, SUBUNIT B"/>
    <property type="match status" value="1"/>
</dbReference>
<dbReference type="Pfam" id="PF13247">
    <property type="entry name" value="Fer4_11"/>
    <property type="match status" value="1"/>
</dbReference>
<organism evidence="7 10">
    <name type="scientific">Brenneria izbisi</name>
    <dbReference type="NCBI Taxonomy" id="2939450"/>
    <lineage>
        <taxon>Bacteria</taxon>
        <taxon>Pseudomonadati</taxon>
        <taxon>Pseudomonadota</taxon>
        <taxon>Gammaproteobacteria</taxon>
        <taxon>Enterobacterales</taxon>
        <taxon>Pectobacteriaceae</taxon>
        <taxon>Brenneria</taxon>
    </lineage>
</organism>
<dbReference type="InterPro" id="IPR050954">
    <property type="entry name" value="ET_IronSulfur_Cluster-Binding"/>
</dbReference>
<dbReference type="GO" id="GO:0046872">
    <property type="term" value="F:metal ion binding"/>
    <property type="evidence" value="ECO:0007669"/>
    <property type="project" value="UniProtKB-KW"/>
</dbReference>
<protein>
    <submittedName>
        <fullName evidence="7">Dimethylsulfoxide reductase subunit B</fullName>
        <ecNumber evidence="7">1.8.5.3</ecNumber>
    </submittedName>
</protein>
<dbReference type="Gene3D" id="3.30.70.20">
    <property type="match status" value="2"/>
</dbReference>
<dbReference type="EMBL" id="JAMPJU010000008">
    <property type="protein sequence ID" value="MCV9883004.1"/>
    <property type="molecule type" value="Genomic_DNA"/>
</dbReference>
<feature type="domain" description="4Fe-4S ferredoxin-type" evidence="6">
    <location>
        <begin position="56"/>
        <end position="88"/>
    </location>
</feature>
<evidence type="ECO:0000313" key="9">
    <source>
        <dbReference type="Proteomes" id="UP001165568"/>
    </source>
</evidence>
<feature type="domain" description="4Fe-4S ferredoxin-type" evidence="6">
    <location>
        <begin position="90"/>
        <end position="119"/>
    </location>
</feature>
<name>A0AA41XYL7_9GAMM</name>
<dbReference type="EMBL" id="JAMPJT010000008">
    <property type="protein sequence ID" value="MCV9879615.1"/>
    <property type="molecule type" value="Genomic_DNA"/>
</dbReference>
<reference evidence="7" key="1">
    <citation type="submission" date="2022-04" db="EMBL/GenBank/DDBJ databases">
        <title>Brenneria sp. isolated from walnut trees in Serbia.</title>
        <authorList>
            <person name="Gasic K."/>
            <person name="Zlatkovic N."/>
            <person name="Kuzmanovic N."/>
        </authorList>
    </citation>
    <scope>NUCLEOTIDE SEQUENCE</scope>
    <source>
        <strain evidence="8">KBI 423</strain>
        <strain evidence="7">KBI 447</strain>
    </source>
</reference>
<feature type="domain" description="4Fe-4S ferredoxin-type" evidence="6">
    <location>
        <begin position="4"/>
        <end position="34"/>
    </location>
</feature>
<comment type="caution">
    <text evidence="7">The sequence shown here is derived from an EMBL/GenBank/DDBJ whole genome shotgun (WGS) entry which is preliminary data.</text>
</comment>
<dbReference type="InterPro" id="IPR017900">
    <property type="entry name" value="4Fe4S_Fe_S_CS"/>
</dbReference>
<evidence type="ECO:0000256" key="4">
    <source>
        <dbReference type="ARBA" id="ARBA00023004"/>
    </source>
</evidence>
<evidence type="ECO:0000313" key="10">
    <source>
        <dbReference type="Proteomes" id="UP001165569"/>
    </source>
</evidence>
<dbReference type="NCBIfam" id="TIGR02951">
    <property type="entry name" value="DMSO_dmsB"/>
    <property type="match status" value="1"/>
</dbReference>
<dbReference type="Proteomes" id="UP001165568">
    <property type="component" value="Unassembled WGS sequence"/>
</dbReference>
<dbReference type="AlphaFoldDB" id="A0AA41XYL7"/>
<dbReference type="PROSITE" id="PS00198">
    <property type="entry name" value="4FE4S_FER_1"/>
    <property type="match status" value="1"/>
</dbReference>
<evidence type="ECO:0000256" key="3">
    <source>
        <dbReference type="ARBA" id="ARBA00022723"/>
    </source>
</evidence>
<dbReference type="GO" id="GO:0051539">
    <property type="term" value="F:4 iron, 4 sulfur cluster binding"/>
    <property type="evidence" value="ECO:0007669"/>
    <property type="project" value="UniProtKB-KW"/>
</dbReference>
<evidence type="ECO:0000256" key="5">
    <source>
        <dbReference type="ARBA" id="ARBA00023014"/>
    </source>
</evidence>
<evidence type="ECO:0000313" key="7">
    <source>
        <dbReference type="EMBL" id="MCV9879615.1"/>
    </source>
</evidence>
<keyword evidence="2" id="KW-0004">4Fe-4S</keyword>
<dbReference type="EC" id="1.8.5.3" evidence="7"/>
<accession>A0AA41XYL7</accession>
<evidence type="ECO:0000313" key="8">
    <source>
        <dbReference type="EMBL" id="MCV9883004.1"/>
    </source>
</evidence>
<dbReference type="CDD" id="cd16371">
    <property type="entry name" value="DMSOR_beta_like"/>
    <property type="match status" value="1"/>
</dbReference>
<evidence type="ECO:0000256" key="1">
    <source>
        <dbReference type="ARBA" id="ARBA00003584"/>
    </source>
</evidence>
<sequence>MTQYGFFVDSSRCSGCKTCQVSCKDNKDLDVGPKFRRVYEYGGGSWIKDGNAWRNNTFIYYLSIACNHCDQPTCVTGCPTGAMHKREEDGLVLVNDELCVGCRYCEMRCPYGAPQFDHQAKIMRKCDGCLDRLQHDLPPICVESCPQRALDFGPIDKLRAKYGTGNDHDIAPLPCATLTKPNLIVKAHPNARLTGDKEGAIQNLQEVRHV</sequence>
<evidence type="ECO:0000256" key="2">
    <source>
        <dbReference type="ARBA" id="ARBA00022485"/>
    </source>
</evidence>
<gene>
    <name evidence="7" type="primary">dmsB</name>
    <name evidence="7" type="ORF">NC803_12240</name>
    <name evidence="8" type="ORF">NC856_12065</name>
</gene>
<dbReference type="PROSITE" id="PS51379">
    <property type="entry name" value="4FE4S_FER_2"/>
    <property type="match status" value="3"/>
</dbReference>
<dbReference type="InterPro" id="IPR014297">
    <property type="entry name" value="DMSO_DmsB"/>
</dbReference>
<keyword evidence="5" id="KW-0411">Iron-sulfur</keyword>
<evidence type="ECO:0000259" key="6">
    <source>
        <dbReference type="PROSITE" id="PS51379"/>
    </source>
</evidence>